<dbReference type="Proteomes" id="UP000034845">
    <property type="component" value="Unassembled WGS sequence"/>
</dbReference>
<accession>A0A0G0MDJ3</accession>
<name>A0A0G0MDJ3_YANXG</name>
<reference evidence="1 2" key="1">
    <citation type="journal article" date="2015" name="Nature">
        <title>rRNA introns, odd ribosomes, and small enigmatic genomes across a large radiation of phyla.</title>
        <authorList>
            <person name="Brown C.T."/>
            <person name="Hug L.A."/>
            <person name="Thomas B.C."/>
            <person name="Sharon I."/>
            <person name="Castelle C.J."/>
            <person name="Singh A."/>
            <person name="Wilkins M.J."/>
            <person name="Williams K.H."/>
            <person name="Banfield J.F."/>
        </authorList>
    </citation>
    <scope>NUCLEOTIDE SEQUENCE [LARGE SCALE GENOMIC DNA]</scope>
    <source>
        <strain evidence="2">GW2011_GWA1_39_13</strain>
    </source>
</reference>
<proteinExistence type="predicted"/>
<evidence type="ECO:0000313" key="1">
    <source>
        <dbReference type="EMBL" id="KKR02129.1"/>
    </source>
</evidence>
<protein>
    <submittedName>
        <fullName evidence="1">Uncharacterized protein</fullName>
    </submittedName>
</protein>
<evidence type="ECO:0000313" key="2">
    <source>
        <dbReference type="Proteomes" id="UP000034845"/>
    </source>
</evidence>
<dbReference type="EMBL" id="LBWF01000005">
    <property type="protein sequence ID" value="KKR02129.1"/>
    <property type="molecule type" value="Genomic_DNA"/>
</dbReference>
<organism evidence="1 2">
    <name type="scientific">Yanofskybacteria sp. (strain GW2011_GWA1_39_13)</name>
    <dbReference type="NCBI Taxonomy" id="1619019"/>
    <lineage>
        <taxon>Bacteria</taxon>
        <taxon>Candidatus Yanofskyibacteriota</taxon>
    </lineage>
</organism>
<dbReference type="AlphaFoldDB" id="A0A0G0MDJ3"/>
<sequence>MEAGEKEVKKALEEVQTRNITTIIKFVEDSRQMILAQQAKIDSLNSQLVAQANLLSEFRIQLAHLQTKVFSGGST</sequence>
<comment type="caution">
    <text evidence="1">The sequence shown here is derived from an EMBL/GenBank/DDBJ whole genome shotgun (WGS) entry which is preliminary data.</text>
</comment>
<gene>
    <name evidence="1" type="ORF">UT29_C0005G0002</name>
</gene>